<dbReference type="PATRIC" id="fig|1121022.4.peg.4073"/>
<keyword evidence="2 5" id="KW-0689">Ribosomal protein</keyword>
<keyword evidence="3 5" id="KW-0687">Ribonucleoprotein</keyword>
<dbReference type="GO" id="GO:0005840">
    <property type="term" value="C:ribosome"/>
    <property type="evidence" value="ECO:0007669"/>
    <property type="project" value="UniProtKB-KW"/>
</dbReference>
<comment type="subunit">
    <text evidence="5">Part of the 50S ribosomal subunit.</text>
</comment>
<dbReference type="InterPro" id="IPR014722">
    <property type="entry name" value="Rib_uL2_dom2"/>
</dbReference>
<dbReference type="CDD" id="cd06089">
    <property type="entry name" value="KOW_RPL26"/>
    <property type="match status" value="1"/>
</dbReference>
<dbReference type="EMBL" id="AWGB01000066">
    <property type="protein sequence ID" value="ESQ83973.1"/>
    <property type="molecule type" value="Genomic_DNA"/>
</dbReference>
<dbReference type="SUPFAM" id="SSF50104">
    <property type="entry name" value="Translation proteins SH3-like domain"/>
    <property type="match status" value="1"/>
</dbReference>
<keyword evidence="5" id="KW-0699">rRNA-binding</keyword>
<reference evidence="7 8" key="1">
    <citation type="journal article" date="2014" name="Nature">
        <title>Sequential evolution of bacterial morphology by co-option of a developmental regulator.</title>
        <authorList>
            <person name="Jiang C."/>
            <person name="Brown P.J."/>
            <person name="Ducret A."/>
            <person name="Brun Y.V."/>
        </authorList>
    </citation>
    <scope>NUCLEOTIDE SEQUENCE [LARGE SCALE GENOMIC DNA]</scope>
    <source>
        <strain evidence="7 8">DSM 16100</strain>
    </source>
</reference>
<protein>
    <recommendedName>
        <fullName evidence="4 5">Large ribosomal subunit protein uL24</fullName>
    </recommendedName>
</protein>
<dbReference type="STRING" id="1121022.GCA_000376105_04284"/>
<evidence type="ECO:0000256" key="1">
    <source>
        <dbReference type="ARBA" id="ARBA00010618"/>
    </source>
</evidence>
<dbReference type="InterPro" id="IPR008991">
    <property type="entry name" value="Translation_prot_SH3-like_sf"/>
</dbReference>
<accession>V4QXS5</accession>
<dbReference type="InterPro" id="IPR003256">
    <property type="entry name" value="Ribosomal_uL24"/>
</dbReference>
<keyword evidence="5" id="KW-0694">RNA-binding</keyword>
<evidence type="ECO:0000259" key="6">
    <source>
        <dbReference type="Pfam" id="PF17136"/>
    </source>
</evidence>
<gene>
    <name evidence="5" type="primary">rplX</name>
    <name evidence="7" type="ORF">ABENE_19875</name>
</gene>
<organism evidence="7 8">
    <name type="scientific">Asticcacaulis benevestitus DSM 16100 = ATCC BAA-896</name>
    <dbReference type="NCBI Taxonomy" id="1121022"/>
    <lineage>
        <taxon>Bacteria</taxon>
        <taxon>Pseudomonadati</taxon>
        <taxon>Pseudomonadota</taxon>
        <taxon>Alphaproteobacteria</taxon>
        <taxon>Caulobacterales</taxon>
        <taxon>Caulobacteraceae</taxon>
        <taxon>Asticcacaulis</taxon>
    </lineage>
</organism>
<evidence type="ECO:0000313" key="7">
    <source>
        <dbReference type="EMBL" id="ESQ83973.1"/>
    </source>
</evidence>
<dbReference type="Proteomes" id="UP000017837">
    <property type="component" value="Unassembled WGS sequence"/>
</dbReference>
<comment type="similarity">
    <text evidence="1 5">Belongs to the universal ribosomal protein uL24 family.</text>
</comment>
<dbReference type="eggNOG" id="COG0198">
    <property type="taxonomic scope" value="Bacteria"/>
</dbReference>
<dbReference type="GO" id="GO:0019843">
    <property type="term" value="F:rRNA binding"/>
    <property type="evidence" value="ECO:0007669"/>
    <property type="project" value="UniProtKB-UniRule"/>
</dbReference>
<dbReference type="InterPro" id="IPR041988">
    <property type="entry name" value="Ribosomal_uL24_KOW"/>
</dbReference>
<dbReference type="PANTHER" id="PTHR12903">
    <property type="entry name" value="MITOCHONDRIAL RIBOSOMAL PROTEIN L24"/>
    <property type="match status" value="1"/>
</dbReference>
<evidence type="ECO:0000256" key="3">
    <source>
        <dbReference type="ARBA" id="ARBA00023274"/>
    </source>
</evidence>
<dbReference type="GO" id="GO:1990904">
    <property type="term" value="C:ribonucleoprotein complex"/>
    <property type="evidence" value="ECO:0007669"/>
    <property type="project" value="UniProtKB-KW"/>
</dbReference>
<name>V4QXS5_9CAUL</name>
<keyword evidence="8" id="KW-1185">Reference proteome</keyword>
<dbReference type="AlphaFoldDB" id="V4QXS5"/>
<dbReference type="OrthoDB" id="9807419at2"/>
<feature type="domain" description="Large ribosomal subunit protein uL24 C-terminal" evidence="6">
    <location>
        <begin position="43"/>
        <end position="105"/>
    </location>
</feature>
<evidence type="ECO:0000256" key="4">
    <source>
        <dbReference type="ARBA" id="ARBA00035206"/>
    </source>
</evidence>
<dbReference type="GO" id="GO:0006412">
    <property type="term" value="P:translation"/>
    <property type="evidence" value="ECO:0007669"/>
    <property type="project" value="UniProtKB-UniRule"/>
</dbReference>
<evidence type="ECO:0000313" key="8">
    <source>
        <dbReference type="Proteomes" id="UP000017837"/>
    </source>
</evidence>
<dbReference type="InterPro" id="IPR057264">
    <property type="entry name" value="Ribosomal_uL24_C"/>
</dbReference>
<comment type="function">
    <text evidence="5">One of the proteins that surrounds the polypeptide exit tunnel on the outside of the subunit.</text>
</comment>
<dbReference type="RefSeq" id="WP_018083966.1">
    <property type="nucleotide sequence ID" value="NZ_AQWM01000053.1"/>
</dbReference>
<evidence type="ECO:0000256" key="2">
    <source>
        <dbReference type="ARBA" id="ARBA00022980"/>
    </source>
</evidence>
<dbReference type="Gene3D" id="2.30.30.30">
    <property type="match status" value="1"/>
</dbReference>
<comment type="caution">
    <text evidence="7">The sequence shown here is derived from an EMBL/GenBank/DDBJ whole genome shotgun (WGS) entry which is preliminary data.</text>
</comment>
<dbReference type="HAMAP" id="MF_01326_B">
    <property type="entry name" value="Ribosomal_uL24_B"/>
    <property type="match status" value="1"/>
</dbReference>
<dbReference type="NCBIfam" id="TIGR01079">
    <property type="entry name" value="rplX_bact"/>
    <property type="match status" value="1"/>
</dbReference>
<dbReference type="GO" id="GO:0003735">
    <property type="term" value="F:structural constituent of ribosome"/>
    <property type="evidence" value="ECO:0007669"/>
    <property type="project" value="InterPro"/>
</dbReference>
<sequence>MAAKIKKGDQVVLVTGKDKGRKGSVTKVVTKDGQAERVIVQGLNMVQRHTRPSQGNPQGGIINKEAAVHVSNVSHVDSNGKPTRVGFKVEGDKKVRYAKTTGDVING</sequence>
<proteinExistence type="inferred from homology"/>
<comment type="function">
    <text evidence="5">One of two assembly initiator proteins, it binds directly to the 5'-end of the 23S rRNA, where it nucleates assembly of the 50S subunit.</text>
</comment>
<dbReference type="Pfam" id="PF17136">
    <property type="entry name" value="ribosomal_L24"/>
    <property type="match status" value="1"/>
</dbReference>
<evidence type="ECO:0000256" key="5">
    <source>
        <dbReference type="HAMAP-Rule" id="MF_01326"/>
    </source>
</evidence>